<accession>A0A9D1MA09</accession>
<dbReference type="EMBL" id="DVNB01000024">
    <property type="protein sequence ID" value="HIU56623.1"/>
    <property type="molecule type" value="Genomic_DNA"/>
</dbReference>
<evidence type="ECO:0000313" key="2">
    <source>
        <dbReference type="Proteomes" id="UP000824109"/>
    </source>
</evidence>
<dbReference type="Proteomes" id="UP000824109">
    <property type="component" value="Unassembled WGS sequence"/>
</dbReference>
<gene>
    <name evidence="1" type="ORF">IAA61_02265</name>
</gene>
<dbReference type="AlphaFoldDB" id="A0A9D1MA09"/>
<proteinExistence type="predicted"/>
<reference evidence="1" key="1">
    <citation type="submission" date="2020-10" db="EMBL/GenBank/DDBJ databases">
        <authorList>
            <person name="Gilroy R."/>
        </authorList>
    </citation>
    <scope>NUCLEOTIDE SEQUENCE</scope>
    <source>
        <strain evidence="1">USAMLcec3-3695</strain>
    </source>
</reference>
<dbReference type="GO" id="GO:0009295">
    <property type="term" value="C:nucleoid"/>
    <property type="evidence" value="ECO:0007669"/>
    <property type="project" value="InterPro"/>
</dbReference>
<organism evidence="1 2">
    <name type="scientific">Candidatus Ornithomonoglobus merdipullorum</name>
    <dbReference type="NCBI Taxonomy" id="2840895"/>
    <lineage>
        <taxon>Bacteria</taxon>
        <taxon>Bacillati</taxon>
        <taxon>Bacillota</taxon>
        <taxon>Clostridia</taxon>
        <taxon>Candidatus Ornithomonoglobus</taxon>
    </lineage>
</organism>
<comment type="caution">
    <text evidence="1">The sequence shown here is derived from an EMBL/GenBank/DDBJ whole genome shotgun (WGS) entry which is preliminary data.</text>
</comment>
<sequence>MIVGLKNAILHILDVTSGINVYSDELLDIESAEINNFITKHIEKIYDSASLRPAEFKPASGFRAKIREYANGDISFADMSKNAALRLQEAYAHEAEPKSCDIIVCEFVTNDRDMIGILKCDNSTGMTHTVVQDGEKVLNNMINHYAILPPVSKKIAECAFIDTETEEVRYSGKKHKIDGETVDIIAELLLECEYEISPRESVNTVTRTAKKVALENGADTIEAAAKIKEYVTKSIEDNNFEFIDTEAVAEAVFEGLPAMREEFSEKIEKAGVPKKVEVNQYITKKMTSNVKLSTDTGVELSFPPEYYRNPKYMEIITNEDGTLSIKLNNITELH</sequence>
<protein>
    <submittedName>
        <fullName evidence="1">Nucleoid-associated protein</fullName>
    </submittedName>
</protein>
<evidence type="ECO:0000313" key="1">
    <source>
        <dbReference type="EMBL" id="HIU56623.1"/>
    </source>
</evidence>
<name>A0A9D1MA09_9FIRM</name>
<dbReference type="Pfam" id="PF04245">
    <property type="entry name" value="NA37"/>
    <property type="match status" value="1"/>
</dbReference>
<dbReference type="InterPro" id="IPR007358">
    <property type="entry name" value="Nucleoid_associated_NdpA"/>
</dbReference>
<reference evidence="1" key="2">
    <citation type="journal article" date="2021" name="PeerJ">
        <title>Extensive microbial diversity within the chicken gut microbiome revealed by metagenomics and culture.</title>
        <authorList>
            <person name="Gilroy R."/>
            <person name="Ravi A."/>
            <person name="Getino M."/>
            <person name="Pursley I."/>
            <person name="Horton D.L."/>
            <person name="Alikhan N.F."/>
            <person name="Baker D."/>
            <person name="Gharbi K."/>
            <person name="Hall N."/>
            <person name="Watson M."/>
            <person name="Adriaenssens E.M."/>
            <person name="Foster-Nyarko E."/>
            <person name="Jarju S."/>
            <person name="Secka A."/>
            <person name="Antonio M."/>
            <person name="Oren A."/>
            <person name="Chaudhuri R.R."/>
            <person name="La Ragione R."/>
            <person name="Hildebrand F."/>
            <person name="Pallen M.J."/>
        </authorList>
    </citation>
    <scope>NUCLEOTIDE SEQUENCE</scope>
    <source>
        <strain evidence="1">USAMLcec3-3695</strain>
    </source>
</reference>